<feature type="region of interest" description="Disordered" evidence="1">
    <location>
        <begin position="50"/>
        <end position="95"/>
    </location>
</feature>
<evidence type="ECO:0000313" key="2">
    <source>
        <dbReference type="EMBL" id="KYN35923.1"/>
    </source>
</evidence>
<dbReference type="EMBL" id="KQ981768">
    <property type="protein sequence ID" value="KYN35923.1"/>
    <property type="molecule type" value="Genomic_DNA"/>
</dbReference>
<name>A0A195F627_9HYME</name>
<dbReference type="AlphaFoldDB" id="A0A195F627"/>
<gene>
    <name evidence="2" type="ORF">ALC56_09714</name>
</gene>
<protein>
    <submittedName>
        <fullName evidence="2">Uncharacterized protein</fullName>
    </submittedName>
</protein>
<feature type="compositionally biased region" description="Polar residues" evidence="1">
    <location>
        <begin position="54"/>
        <end position="73"/>
    </location>
</feature>
<organism evidence="2 3">
    <name type="scientific">Trachymyrmex septentrionalis</name>
    <dbReference type="NCBI Taxonomy" id="34720"/>
    <lineage>
        <taxon>Eukaryota</taxon>
        <taxon>Metazoa</taxon>
        <taxon>Ecdysozoa</taxon>
        <taxon>Arthropoda</taxon>
        <taxon>Hexapoda</taxon>
        <taxon>Insecta</taxon>
        <taxon>Pterygota</taxon>
        <taxon>Neoptera</taxon>
        <taxon>Endopterygota</taxon>
        <taxon>Hymenoptera</taxon>
        <taxon>Apocrita</taxon>
        <taxon>Aculeata</taxon>
        <taxon>Formicoidea</taxon>
        <taxon>Formicidae</taxon>
        <taxon>Myrmicinae</taxon>
        <taxon>Trachymyrmex</taxon>
    </lineage>
</organism>
<feature type="compositionally biased region" description="Polar residues" evidence="1">
    <location>
        <begin position="84"/>
        <end position="95"/>
    </location>
</feature>
<proteinExistence type="predicted"/>
<evidence type="ECO:0000313" key="3">
    <source>
        <dbReference type="Proteomes" id="UP000078541"/>
    </source>
</evidence>
<keyword evidence="3" id="KW-1185">Reference proteome</keyword>
<sequence length="122" mass="13315">MCGTARLNEKLSFALKSRAPSVKSREALVRVKSFIAFGILREDETVSKYGRPEQANSTRYTAAVQSTRTNGGASSELRDHSLGNEKTLNPISRNPATHELLPTVRLPDTSISEVISVSGDLR</sequence>
<accession>A0A195F627</accession>
<reference evidence="2 3" key="1">
    <citation type="submission" date="2016-03" db="EMBL/GenBank/DDBJ databases">
        <title>Trachymyrmex septentrionalis WGS genome.</title>
        <authorList>
            <person name="Nygaard S."/>
            <person name="Hu H."/>
            <person name="Boomsma J."/>
            <person name="Zhang G."/>
        </authorList>
    </citation>
    <scope>NUCLEOTIDE SEQUENCE [LARGE SCALE GENOMIC DNA]</scope>
    <source>
        <strain evidence="2">Tsep2-gDNA-1</strain>
        <tissue evidence="2">Whole body</tissue>
    </source>
</reference>
<evidence type="ECO:0000256" key="1">
    <source>
        <dbReference type="SAM" id="MobiDB-lite"/>
    </source>
</evidence>
<dbReference type="Proteomes" id="UP000078541">
    <property type="component" value="Unassembled WGS sequence"/>
</dbReference>